<reference evidence="4" key="1">
    <citation type="journal article" date="2019" name="Int. J. Syst. Evol. Microbiol.">
        <title>The Global Catalogue of Microorganisms (GCM) 10K type strain sequencing project: providing services to taxonomists for standard genome sequencing and annotation.</title>
        <authorList>
            <consortium name="The Broad Institute Genomics Platform"/>
            <consortium name="The Broad Institute Genome Sequencing Center for Infectious Disease"/>
            <person name="Wu L."/>
            <person name="Ma J."/>
        </authorList>
    </citation>
    <scope>NUCLEOTIDE SEQUENCE [LARGE SCALE GENOMIC DNA]</scope>
    <source>
        <strain evidence="4">CCTCC AB 2017081</strain>
    </source>
</reference>
<name>A0ABV7ZEC5_9DEIO</name>
<dbReference type="InterPro" id="IPR010791">
    <property type="entry name" value="AttH_dom"/>
</dbReference>
<evidence type="ECO:0000313" key="3">
    <source>
        <dbReference type="EMBL" id="MFC3835110.1"/>
    </source>
</evidence>
<organism evidence="3 4">
    <name type="scientific">Deinococcus rufus</name>
    <dbReference type="NCBI Taxonomy" id="2136097"/>
    <lineage>
        <taxon>Bacteria</taxon>
        <taxon>Thermotogati</taxon>
        <taxon>Deinococcota</taxon>
        <taxon>Deinococci</taxon>
        <taxon>Deinococcales</taxon>
        <taxon>Deinococcaceae</taxon>
        <taxon>Deinococcus</taxon>
    </lineage>
</organism>
<proteinExistence type="predicted"/>
<dbReference type="Pfam" id="PF07143">
    <property type="entry name" value="CrtC"/>
    <property type="match status" value="1"/>
</dbReference>
<dbReference type="InterPro" id="IPR023374">
    <property type="entry name" value="AttH-like_dom_sf"/>
</dbReference>
<dbReference type="Pfam" id="PF17186">
    <property type="entry name" value="Lipocalin_9"/>
    <property type="match status" value="1"/>
</dbReference>
<evidence type="ECO:0000256" key="1">
    <source>
        <dbReference type="SAM" id="SignalP"/>
    </source>
</evidence>
<feature type="signal peptide" evidence="1">
    <location>
        <begin position="1"/>
        <end position="24"/>
    </location>
</feature>
<accession>A0ABV7ZEC5</accession>
<comment type="caution">
    <text evidence="3">The sequence shown here is derived from an EMBL/GenBank/DDBJ whole genome shotgun (WGS) entry which is preliminary data.</text>
</comment>
<dbReference type="Proteomes" id="UP001595803">
    <property type="component" value="Unassembled WGS sequence"/>
</dbReference>
<keyword evidence="4" id="KW-1185">Reference proteome</keyword>
<feature type="domain" description="AttH" evidence="2">
    <location>
        <begin position="43"/>
        <end position="189"/>
    </location>
</feature>
<dbReference type="PANTHER" id="PTHR38591:SF1">
    <property type="entry name" value="BLL1000 PROTEIN"/>
    <property type="match status" value="1"/>
</dbReference>
<keyword evidence="1" id="KW-0732">Signal</keyword>
<evidence type="ECO:0000313" key="4">
    <source>
        <dbReference type="Proteomes" id="UP001595803"/>
    </source>
</evidence>
<gene>
    <name evidence="3" type="ORF">ACFOSB_19790</name>
</gene>
<evidence type="ECO:0000259" key="2">
    <source>
        <dbReference type="Pfam" id="PF07143"/>
    </source>
</evidence>
<dbReference type="RefSeq" id="WP_322471999.1">
    <property type="nucleotide sequence ID" value="NZ_JBHRZG010000024.1"/>
</dbReference>
<protein>
    <submittedName>
        <fullName evidence="3">Lipocalin family protein</fullName>
    </submittedName>
</protein>
<dbReference type="PROSITE" id="PS51257">
    <property type="entry name" value="PROKAR_LIPOPROTEIN"/>
    <property type="match status" value="1"/>
</dbReference>
<dbReference type="PANTHER" id="PTHR38591">
    <property type="entry name" value="HYDROLASE"/>
    <property type="match status" value="1"/>
</dbReference>
<dbReference type="EMBL" id="JBHRZG010000024">
    <property type="protein sequence ID" value="MFC3835110.1"/>
    <property type="molecule type" value="Genomic_DNA"/>
</dbReference>
<sequence length="333" mass="36051">MRLWTAPALLTLSVLTACVPAPMAFDPAYQPVPDNFGPNNVNTEWWYASGVLPESGLAFHWAQFKVNYRGAPYYTSHVAVTDLRGNTLNFIENNVQTASFAFPPLKLSQDTWTLTQEGAAYRLNAGPLKLTMTPTKAAVVHPPGYSGTAEVGRMYYQSITRLAVSGTVEVGGEAREARGTVWFDHQWGDQTPGRQALWDWFGLHLSDGSDLMLYRVRDGSGRVVQVAGSRVGADGVARVVPEVTMTPGRTWTSPSGRTYVLEWTITAPSVSLTVRPLRDDQELLSKTTAIAYWEGAVQATGTADGQPVTGQGMGEFVGGVLTRAEGPAIPTGR</sequence>
<dbReference type="SUPFAM" id="SSF159245">
    <property type="entry name" value="AttH-like"/>
    <property type="match status" value="1"/>
</dbReference>
<feature type="chain" id="PRO_5046280141" evidence="1">
    <location>
        <begin position="25"/>
        <end position="333"/>
    </location>
</feature>
<dbReference type="Gene3D" id="2.40.370.10">
    <property type="entry name" value="AttH-like domain"/>
    <property type="match status" value="2"/>
</dbReference>